<proteinExistence type="predicted"/>
<dbReference type="eggNOG" id="ENOG503147A">
    <property type="taxonomic scope" value="Bacteria"/>
</dbReference>
<reference evidence="1" key="1">
    <citation type="submission" date="2016-04" db="EMBL/GenBank/DDBJ databases">
        <title>Fast-growing isolate from the root nodules of Vavilovia formosa.</title>
        <authorList>
            <person name="Kimeklis A."/>
            <person name="Safronova V."/>
            <person name="Belimov A."/>
            <person name="Andronov E."/>
        </authorList>
    </citation>
    <scope>NUCLEOTIDE SEQUENCE [LARGE SCALE GENOMIC DNA]</scope>
    <source>
        <strain evidence="1">Vaf-46</strain>
    </source>
</reference>
<comment type="caution">
    <text evidence="1">The sequence shown here is derived from an EMBL/GenBank/DDBJ whole genome shotgun (WGS) entry which is preliminary data.</text>
</comment>
<sequence length="97" mass="10716">MSTALHLSAEMAHAAEGFDKLFSPVRSRDPDVVEFRKVLTLLGKLAESLEREVQIYRLSEAGRLGREVIEQLASEAAASFVLNSEGNVIRPDFGRKS</sequence>
<dbReference type="EMBL" id="LWBS01000391">
    <property type="protein sequence ID" value="OAP91264.1"/>
    <property type="molecule type" value="Genomic_DNA"/>
</dbReference>
<organism evidence="1">
    <name type="scientific">Rhizobium leguminosarum</name>
    <dbReference type="NCBI Taxonomy" id="384"/>
    <lineage>
        <taxon>Bacteria</taxon>
        <taxon>Pseudomonadati</taxon>
        <taxon>Pseudomonadota</taxon>
        <taxon>Alphaproteobacteria</taxon>
        <taxon>Hyphomicrobiales</taxon>
        <taxon>Rhizobiaceae</taxon>
        <taxon>Rhizobium/Agrobacterium group</taxon>
        <taxon>Rhizobium</taxon>
    </lineage>
</organism>
<dbReference type="AlphaFoldDB" id="A0A179BJS1"/>
<accession>A0A179BJS1</accession>
<gene>
    <name evidence="1" type="ORF">A4U53_27775</name>
</gene>
<name>A0A179BJS1_RHILE</name>
<evidence type="ECO:0000313" key="1">
    <source>
        <dbReference type="EMBL" id="OAP91264.1"/>
    </source>
</evidence>
<protein>
    <submittedName>
        <fullName evidence="1">Uncharacterized protein</fullName>
    </submittedName>
</protein>